<organism evidence="1 2">
    <name type="scientific">Arctium lappa</name>
    <name type="common">Greater burdock</name>
    <name type="synonym">Lappa major</name>
    <dbReference type="NCBI Taxonomy" id="4217"/>
    <lineage>
        <taxon>Eukaryota</taxon>
        <taxon>Viridiplantae</taxon>
        <taxon>Streptophyta</taxon>
        <taxon>Embryophyta</taxon>
        <taxon>Tracheophyta</taxon>
        <taxon>Spermatophyta</taxon>
        <taxon>Magnoliopsida</taxon>
        <taxon>eudicotyledons</taxon>
        <taxon>Gunneridae</taxon>
        <taxon>Pentapetalae</taxon>
        <taxon>asterids</taxon>
        <taxon>campanulids</taxon>
        <taxon>Asterales</taxon>
        <taxon>Asteraceae</taxon>
        <taxon>Carduoideae</taxon>
        <taxon>Cardueae</taxon>
        <taxon>Arctiinae</taxon>
        <taxon>Arctium</taxon>
    </lineage>
</organism>
<dbReference type="Proteomes" id="UP001055879">
    <property type="component" value="Linkage Group LG17"/>
</dbReference>
<protein>
    <submittedName>
        <fullName evidence="1">Uncharacterized protein</fullName>
    </submittedName>
</protein>
<dbReference type="EMBL" id="CM042063">
    <property type="protein sequence ID" value="KAI3667642.1"/>
    <property type="molecule type" value="Genomic_DNA"/>
</dbReference>
<name>A0ACB8XJL7_ARCLA</name>
<comment type="caution">
    <text evidence="1">The sequence shown here is derived from an EMBL/GenBank/DDBJ whole genome shotgun (WGS) entry which is preliminary data.</text>
</comment>
<reference evidence="1 2" key="2">
    <citation type="journal article" date="2022" name="Mol. Ecol. Resour.">
        <title>The genomes of chicory, endive, great burdock and yacon provide insights into Asteraceae paleo-polyploidization history and plant inulin production.</title>
        <authorList>
            <person name="Fan W."/>
            <person name="Wang S."/>
            <person name="Wang H."/>
            <person name="Wang A."/>
            <person name="Jiang F."/>
            <person name="Liu H."/>
            <person name="Zhao H."/>
            <person name="Xu D."/>
            <person name="Zhang Y."/>
        </authorList>
    </citation>
    <scope>NUCLEOTIDE SEQUENCE [LARGE SCALE GENOMIC DNA]</scope>
    <source>
        <strain evidence="2">cv. Niubang</strain>
    </source>
</reference>
<proteinExistence type="predicted"/>
<reference evidence="2" key="1">
    <citation type="journal article" date="2022" name="Mol. Ecol. Resour.">
        <title>The genomes of chicory, endive, great burdock and yacon provide insights into Asteraceae palaeo-polyploidization history and plant inulin production.</title>
        <authorList>
            <person name="Fan W."/>
            <person name="Wang S."/>
            <person name="Wang H."/>
            <person name="Wang A."/>
            <person name="Jiang F."/>
            <person name="Liu H."/>
            <person name="Zhao H."/>
            <person name="Xu D."/>
            <person name="Zhang Y."/>
        </authorList>
    </citation>
    <scope>NUCLEOTIDE SEQUENCE [LARGE SCALE GENOMIC DNA]</scope>
    <source>
        <strain evidence="2">cv. Niubang</strain>
    </source>
</reference>
<keyword evidence="2" id="KW-1185">Reference proteome</keyword>
<accession>A0ACB8XJL7</accession>
<evidence type="ECO:0000313" key="1">
    <source>
        <dbReference type="EMBL" id="KAI3667642.1"/>
    </source>
</evidence>
<sequence>MAEPVTDGDDYAFQRQLAIVDVVTPISQSVSNSDSSSITPFSSPFSLPDGWLVHQVPRSDGLRVDKYYIEPETGRKFRSRNEVKRYLNVEEYKATRSRPLRLDYRIKNSRDRKMSTSGENMTLIRKCGTSKFTLPEDWFVEKVPRKSGWTIDKYYHDPETGRKFRSLKGVERYLTDGCTPTRSSAKRLNYHKKLLENCGSRKKIVSGGKMLDFEEDKYNEYQLVNVTPTSFPSTSPFILPDGWIVEEVPRKTGGHVDRYYYEPGTGQKFRSLIAAQKHLAELEENSPLSVVLEELIENHLPLSKAFKLRSSIKNHGSYDSWKKSISRKEQASSFSSPPSKINWVIGSSAGETWNAFVGDELVPDSLMQRWGKRFMLAIDNNKHNSPISGNESEAGFVTSLSQEEFLNRSQEVRSPEAALESPVPMV</sequence>
<evidence type="ECO:0000313" key="2">
    <source>
        <dbReference type="Proteomes" id="UP001055879"/>
    </source>
</evidence>
<gene>
    <name evidence="1" type="ORF">L6452_42711</name>
</gene>